<dbReference type="PANTHER" id="PTHR14553">
    <property type="entry name" value="UNCHARACTERIZED PROTEIN C1ORF50"/>
    <property type="match status" value="1"/>
</dbReference>
<sequence>MELEENLNYADTFLQANAKNKLDVIGRQMKNLQELMKDVISETKLHTELNNVACNFVKKPGHIYHLYERTSGQKYFSMLSPEVKRLVAVVKCIISSFRLEADQSWTPAGQEDTRYQGINYLRDTFSNHSGMRALCSDS</sequence>
<name>A0AAV8ZUE4_9CUCU</name>
<comment type="caution">
    <text evidence="1">The sequence shown here is derived from an EMBL/GenBank/DDBJ whole genome shotgun (WGS) entry which is preliminary data.</text>
</comment>
<keyword evidence="2" id="KW-1185">Reference proteome</keyword>
<dbReference type="EMBL" id="JANEYF010000291">
    <property type="protein sequence ID" value="KAJ8970880.1"/>
    <property type="molecule type" value="Genomic_DNA"/>
</dbReference>
<dbReference type="PANTHER" id="PTHR14553:SF1">
    <property type="entry name" value="SIMILAR TO CHROMOSOME 1 OPEN READING FRAME 50"/>
    <property type="match status" value="1"/>
</dbReference>
<reference evidence="1" key="1">
    <citation type="journal article" date="2023" name="Insect Mol. Biol.">
        <title>Genome sequencing provides insights into the evolution of gene families encoding plant cell wall-degrading enzymes in longhorned beetles.</title>
        <authorList>
            <person name="Shin N.R."/>
            <person name="Okamura Y."/>
            <person name="Kirsch R."/>
            <person name="Pauchet Y."/>
        </authorList>
    </citation>
    <scope>NUCLEOTIDE SEQUENCE</scope>
    <source>
        <strain evidence="1">RBIC_L_NR</strain>
    </source>
</reference>
<dbReference type="InterPro" id="IPR019534">
    <property type="entry name" value="DUF2452"/>
</dbReference>
<protein>
    <submittedName>
        <fullName evidence="1">Uncharacterized protein</fullName>
    </submittedName>
</protein>
<dbReference type="Proteomes" id="UP001162156">
    <property type="component" value="Unassembled WGS sequence"/>
</dbReference>
<evidence type="ECO:0000313" key="1">
    <source>
        <dbReference type="EMBL" id="KAJ8970880.1"/>
    </source>
</evidence>
<proteinExistence type="predicted"/>
<dbReference type="AlphaFoldDB" id="A0AAV8ZUE4"/>
<gene>
    <name evidence="1" type="ORF">NQ314_001005</name>
</gene>
<organism evidence="1 2">
    <name type="scientific">Rhamnusium bicolor</name>
    <dbReference type="NCBI Taxonomy" id="1586634"/>
    <lineage>
        <taxon>Eukaryota</taxon>
        <taxon>Metazoa</taxon>
        <taxon>Ecdysozoa</taxon>
        <taxon>Arthropoda</taxon>
        <taxon>Hexapoda</taxon>
        <taxon>Insecta</taxon>
        <taxon>Pterygota</taxon>
        <taxon>Neoptera</taxon>
        <taxon>Endopterygota</taxon>
        <taxon>Coleoptera</taxon>
        <taxon>Polyphaga</taxon>
        <taxon>Cucujiformia</taxon>
        <taxon>Chrysomeloidea</taxon>
        <taxon>Cerambycidae</taxon>
        <taxon>Lepturinae</taxon>
        <taxon>Rhagiini</taxon>
        <taxon>Rhamnusium</taxon>
    </lineage>
</organism>
<accession>A0AAV8ZUE4</accession>
<evidence type="ECO:0000313" key="2">
    <source>
        <dbReference type="Proteomes" id="UP001162156"/>
    </source>
</evidence>
<dbReference type="Pfam" id="PF10504">
    <property type="entry name" value="DUF2452"/>
    <property type="match status" value="1"/>
</dbReference>